<evidence type="ECO:0000259" key="2">
    <source>
        <dbReference type="Pfam" id="PF24852"/>
    </source>
</evidence>
<evidence type="ECO:0000313" key="4">
    <source>
        <dbReference type="Proteomes" id="UP001369815"/>
    </source>
</evidence>
<dbReference type="Pfam" id="PF24852">
    <property type="entry name" value="DUF7726"/>
    <property type="match status" value="1"/>
</dbReference>
<feature type="compositionally biased region" description="Polar residues" evidence="1">
    <location>
        <begin position="446"/>
        <end position="456"/>
    </location>
</feature>
<comment type="caution">
    <text evidence="3">The sequence shown here is derived from an EMBL/GenBank/DDBJ whole genome shotgun (WGS) entry which is preliminary data.</text>
</comment>
<reference evidence="3 4" key="1">
    <citation type="journal article" date="2024" name="Front Chem Biol">
        <title>Unveiling the potential of Daldinia eschscholtzii MFLUCC 19-0629 through bioactivity and bioinformatics studies for enhanced sustainable agriculture production.</title>
        <authorList>
            <person name="Brooks S."/>
            <person name="Weaver J.A."/>
            <person name="Klomchit A."/>
            <person name="Alharthi S.A."/>
            <person name="Onlamun T."/>
            <person name="Nurani R."/>
            <person name="Vong T.K."/>
            <person name="Alberti F."/>
            <person name="Greco C."/>
        </authorList>
    </citation>
    <scope>NUCLEOTIDE SEQUENCE [LARGE SCALE GENOMIC DNA]</scope>
    <source>
        <strain evidence="3">MFLUCC 19-0629</strain>
    </source>
</reference>
<sequence>MASLDDYGDYMASLRARESAREAEIKDKVIMKLKEHGMLSDEQMDTFICDVVTSSQERYGNQQEQSSQTNQSRQVELKKEFDNLSLYFFKSAIRGYFDRHVPKDRCIQIFEDVISVFPNEQEKPPETKRNPREKPATPFSISRAAPGSVMSNAKLIDALAVATDMEPRTAIMIRGQITWCDSNRGGKSGMLDLCAGLVSGGRLGRDHMLADVPNNFVRDRLMDYIVTQLEDDKKERAKKAVFLDLSAAELEQYSALIMKKAEKNMPKTREQMISRIAGNKPLRTNSEINRVLDQADAMDAVDRDVGLTPQPGFGIRTYGRPGPIIRSVVQPGWKELTSEELRLDIGTDIDLDCDQIRAMIVLFINGKGWAADQFRLTLGNVSRPDLTAFLIQRGPKEGINSPVFQLAWEFFKKREALGLPLIDASLEISEDTAVLQEGDTNRTNKRQSTNGEGSSSGRKRTRRA</sequence>
<dbReference type="EMBL" id="JBANMG010000005">
    <property type="protein sequence ID" value="KAK6952773.1"/>
    <property type="molecule type" value="Genomic_DNA"/>
</dbReference>
<feature type="compositionally biased region" description="Basic and acidic residues" evidence="1">
    <location>
        <begin position="120"/>
        <end position="135"/>
    </location>
</feature>
<organism evidence="3 4">
    <name type="scientific">Daldinia eschscholtzii</name>
    <dbReference type="NCBI Taxonomy" id="292717"/>
    <lineage>
        <taxon>Eukaryota</taxon>
        <taxon>Fungi</taxon>
        <taxon>Dikarya</taxon>
        <taxon>Ascomycota</taxon>
        <taxon>Pezizomycotina</taxon>
        <taxon>Sordariomycetes</taxon>
        <taxon>Xylariomycetidae</taxon>
        <taxon>Xylariales</taxon>
        <taxon>Hypoxylaceae</taxon>
        <taxon>Daldinia</taxon>
    </lineage>
</organism>
<dbReference type="Proteomes" id="UP001369815">
    <property type="component" value="Unassembled WGS sequence"/>
</dbReference>
<evidence type="ECO:0000313" key="3">
    <source>
        <dbReference type="EMBL" id="KAK6952773.1"/>
    </source>
</evidence>
<accession>A0AAX6MK03</accession>
<gene>
    <name evidence="3" type="ORF">Daesc_005067</name>
</gene>
<feature type="domain" description="DUF7726" evidence="2">
    <location>
        <begin position="348"/>
        <end position="419"/>
    </location>
</feature>
<proteinExistence type="predicted"/>
<feature type="region of interest" description="Disordered" evidence="1">
    <location>
        <begin position="435"/>
        <end position="464"/>
    </location>
</feature>
<dbReference type="AlphaFoldDB" id="A0AAX6MK03"/>
<protein>
    <recommendedName>
        <fullName evidence="2">DUF7726 domain-containing protein</fullName>
    </recommendedName>
</protein>
<name>A0AAX6MK03_9PEZI</name>
<feature type="region of interest" description="Disordered" evidence="1">
    <location>
        <begin position="118"/>
        <end position="143"/>
    </location>
</feature>
<keyword evidence="4" id="KW-1185">Reference proteome</keyword>
<evidence type="ECO:0000256" key="1">
    <source>
        <dbReference type="SAM" id="MobiDB-lite"/>
    </source>
</evidence>
<dbReference type="InterPro" id="IPR056143">
    <property type="entry name" value="DUF7726"/>
</dbReference>